<dbReference type="Gene3D" id="3.90.245.10">
    <property type="entry name" value="Ribonucleoside hydrolase-like"/>
    <property type="match status" value="1"/>
</dbReference>
<keyword evidence="2" id="KW-0378">Hydrolase</keyword>
<dbReference type="AlphaFoldDB" id="A0A4Q7MQY6"/>
<evidence type="ECO:0000313" key="2">
    <source>
        <dbReference type="EMBL" id="RZS71156.1"/>
    </source>
</evidence>
<organism evidence="2 3">
    <name type="scientific">Pseudobacter ginsenosidimutans</name>
    <dbReference type="NCBI Taxonomy" id="661488"/>
    <lineage>
        <taxon>Bacteria</taxon>
        <taxon>Pseudomonadati</taxon>
        <taxon>Bacteroidota</taxon>
        <taxon>Chitinophagia</taxon>
        <taxon>Chitinophagales</taxon>
        <taxon>Chitinophagaceae</taxon>
        <taxon>Pseudobacter</taxon>
    </lineage>
</organism>
<dbReference type="OrthoDB" id="128573at2"/>
<dbReference type="Pfam" id="PF01156">
    <property type="entry name" value="IU_nuc_hydro"/>
    <property type="match status" value="1"/>
</dbReference>
<dbReference type="PANTHER" id="PTHR43264">
    <property type="match status" value="1"/>
</dbReference>
<feature type="domain" description="Inosine/uridine-preferring nucleoside hydrolase" evidence="1">
    <location>
        <begin position="31"/>
        <end position="282"/>
    </location>
</feature>
<dbReference type="InterPro" id="IPR001910">
    <property type="entry name" value="Inosine/uridine_hydrolase_dom"/>
</dbReference>
<gene>
    <name evidence="2" type="ORF">EV199_3057</name>
</gene>
<dbReference type="RefSeq" id="WP_130541689.1">
    <property type="nucleotide sequence ID" value="NZ_CP042431.1"/>
</dbReference>
<sequence>MKIFSSFAFAAFLFVSCNNNPKEEKPAPVSVIFDTDIGNDIDDVLALQMLFDYEKKQKVKLLGITISKSYPRVIDYIDGYCRLHGHADIPLGYAYNGVNPEPRRYVPATLDTTIDGKKLLFPQRSIADSLPEGYKLIRQLLAKAPDQSVVLVVVGPETNIARLLESGADEHSQLNGIDLVKQKVKLVSVMGGVYTNEFNFPEWNIVQDLEASKVLFAQCPVPVVASGFEIGDKFRYPAKSIGNDFEGGHANPLVMSYITYDSMPYERQTWDLTSVLYAVEPEKAWFDLSPKGMITIEADGKSSFAEGKGEQQYLIYKNNQQPVLNRLVELVTGKSTENKDQH</sequence>
<reference evidence="2 3" key="1">
    <citation type="submission" date="2019-02" db="EMBL/GenBank/DDBJ databases">
        <title>Genomic Encyclopedia of Type Strains, Phase IV (KMG-IV): sequencing the most valuable type-strain genomes for metagenomic binning, comparative biology and taxonomic classification.</title>
        <authorList>
            <person name="Goeker M."/>
        </authorList>
    </citation>
    <scope>NUCLEOTIDE SEQUENCE [LARGE SCALE GENOMIC DNA]</scope>
    <source>
        <strain evidence="2 3">DSM 18116</strain>
    </source>
</reference>
<dbReference type="SUPFAM" id="SSF53590">
    <property type="entry name" value="Nucleoside hydrolase"/>
    <property type="match status" value="1"/>
</dbReference>
<name>A0A4Q7MQY6_9BACT</name>
<dbReference type="InterPro" id="IPR036452">
    <property type="entry name" value="Ribo_hydro-like"/>
</dbReference>
<dbReference type="Proteomes" id="UP000293874">
    <property type="component" value="Unassembled WGS sequence"/>
</dbReference>
<evidence type="ECO:0000313" key="3">
    <source>
        <dbReference type="Proteomes" id="UP000293874"/>
    </source>
</evidence>
<dbReference type="GO" id="GO:0016799">
    <property type="term" value="F:hydrolase activity, hydrolyzing N-glycosyl compounds"/>
    <property type="evidence" value="ECO:0007669"/>
    <property type="project" value="InterPro"/>
</dbReference>
<dbReference type="PROSITE" id="PS51257">
    <property type="entry name" value="PROKAR_LIPOPROTEIN"/>
    <property type="match status" value="1"/>
</dbReference>
<comment type="caution">
    <text evidence="2">The sequence shown here is derived from an EMBL/GenBank/DDBJ whole genome shotgun (WGS) entry which is preliminary data.</text>
</comment>
<proteinExistence type="predicted"/>
<dbReference type="EMBL" id="SGXA01000002">
    <property type="protein sequence ID" value="RZS71156.1"/>
    <property type="molecule type" value="Genomic_DNA"/>
</dbReference>
<keyword evidence="3" id="KW-1185">Reference proteome</keyword>
<evidence type="ECO:0000259" key="1">
    <source>
        <dbReference type="Pfam" id="PF01156"/>
    </source>
</evidence>
<dbReference type="CDD" id="cd02652">
    <property type="entry name" value="nuc_hydro_2"/>
    <property type="match status" value="1"/>
</dbReference>
<accession>A0A4Q7MQY6</accession>
<dbReference type="PANTHER" id="PTHR43264:SF1">
    <property type="entry name" value="INOSINE_URIDINE-PREFERRING NUCLEOSIDE HYDROLASE DOMAIN-CONTAINING PROTEIN"/>
    <property type="match status" value="1"/>
</dbReference>
<protein>
    <submittedName>
        <fullName evidence="2">Inosine-uridine nucleoside N-ribohydrolase</fullName>
    </submittedName>
</protein>